<reference evidence="1" key="1">
    <citation type="submission" date="2022-06" db="EMBL/GenBank/DDBJ databases">
        <authorList>
            <person name="Berger JAMES D."/>
            <person name="Berger JAMES D."/>
        </authorList>
    </citation>
    <scope>NUCLEOTIDE SEQUENCE [LARGE SCALE GENOMIC DNA]</scope>
</reference>
<evidence type="ECO:0000313" key="1">
    <source>
        <dbReference type="Proteomes" id="UP000050795"/>
    </source>
</evidence>
<evidence type="ECO:0000313" key="2">
    <source>
        <dbReference type="WBParaSite" id="TREG1_143200.1"/>
    </source>
</evidence>
<keyword evidence="1" id="KW-1185">Reference proteome</keyword>
<dbReference type="WBParaSite" id="TREG1_143200.1">
    <property type="protein sequence ID" value="TREG1_143200.1"/>
    <property type="gene ID" value="TREG1_143200"/>
</dbReference>
<protein>
    <submittedName>
        <fullName evidence="2">Uncharacterized protein</fullName>
    </submittedName>
</protein>
<dbReference type="AlphaFoldDB" id="A0AA85JEH2"/>
<sequence length="56" mass="6602">VTVSYKNTTYGQILLRPYFVSRGIRLIVSETDREYMDISFTLELYGCRSVLETQKF</sequence>
<dbReference type="Proteomes" id="UP000050795">
    <property type="component" value="Unassembled WGS sequence"/>
</dbReference>
<name>A0AA85JEH2_TRIRE</name>
<accession>A0AA85JEH2</accession>
<reference evidence="2" key="2">
    <citation type="submission" date="2023-11" db="UniProtKB">
        <authorList>
            <consortium name="WormBaseParasite"/>
        </authorList>
    </citation>
    <scope>IDENTIFICATION</scope>
</reference>
<proteinExistence type="predicted"/>
<organism evidence="1 2">
    <name type="scientific">Trichobilharzia regenti</name>
    <name type="common">Nasal bird schistosome</name>
    <dbReference type="NCBI Taxonomy" id="157069"/>
    <lineage>
        <taxon>Eukaryota</taxon>
        <taxon>Metazoa</taxon>
        <taxon>Spiralia</taxon>
        <taxon>Lophotrochozoa</taxon>
        <taxon>Platyhelminthes</taxon>
        <taxon>Trematoda</taxon>
        <taxon>Digenea</taxon>
        <taxon>Strigeidida</taxon>
        <taxon>Schistosomatoidea</taxon>
        <taxon>Schistosomatidae</taxon>
        <taxon>Trichobilharzia</taxon>
    </lineage>
</organism>